<feature type="region of interest" description="Disordered" evidence="1">
    <location>
        <begin position="226"/>
        <end position="299"/>
    </location>
</feature>
<dbReference type="FunCoup" id="Q6CNT9">
    <property type="interactions" value="56"/>
</dbReference>
<dbReference type="PaxDb" id="284590-Q6CNT9"/>
<reference evidence="3 4" key="1">
    <citation type="journal article" date="2004" name="Nature">
        <title>Genome evolution in yeasts.</title>
        <authorList>
            <consortium name="Genolevures"/>
            <person name="Dujon B."/>
            <person name="Sherman D."/>
            <person name="Fischer G."/>
            <person name="Durrens P."/>
            <person name="Casaregola S."/>
            <person name="Lafontaine I."/>
            <person name="de Montigny J."/>
            <person name="Marck C."/>
            <person name="Neuveglise C."/>
            <person name="Talla E."/>
            <person name="Goffard N."/>
            <person name="Frangeul L."/>
            <person name="Aigle M."/>
            <person name="Anthouard V."/>
            <person name="Babour A."/>
            <person name="Barbe V."/>
            <person name="Barnay S."/>
            <person name="Blanchin S."/>
            <person name="Beckerich J.M."/>
            <person name="Beyne E."/>
            <person name="Bleykasten C."/>
            <person name="Boisrame A."/>
            <person name="Boyer J."/>
            <person name="Cattolico L."/>
            <person name="Confanioleri F."/>
            <person name="de Daruvar A."/>
            <person name="Despons L."/>
            <person name="Fabre E."/>
            <person name="Fairhead C."/>
            <person name="Ferry-Dumazet H."/>
            <person name="Groppi A."/>
            <person name="Hantraye F."/>
            <person name="Hennequin C."/>
            <person name="Jauniaux N."/>
            <person name="Joyet P."/>
            <person name="Kachouri R."/>
            <person name="Kerrest A."/>
            <person name="Koszul R."/>
            <person name="Lemaire M."/>
            <person name="Lesur I."/>
            <person name="Ma L."/>
            <person name="Muller H."/>
            <person name="Nicaud J.M."/>
            <person name="Nikolski M."/>
            <person name="Oztas S."/>
            <person name="Ozier-Kalogeropoulos O."/>
            <person name="Pellenz S."/>
            <person name="Potier S."/>
            <person name="Richard G.F."/>
            <person name="Straub M.L."/>
            <person name="Suleau A."/>
            <person name="Swennene D."/>
            <person name="Tekaia F."/>
            <person name="Wesolowski-Louvel M."/>
            <person name="Westhof E."/>
            <person name="Wirth B."/>
            <person name="Zeniou-Meyer M."/>
            <person name="Zivanovic I."/>
            <person name="Bolotin-Fukuhara M."/>
            <person name="Thierry A."/>
            <person name="Bouchier C."/>
            <person name="Caudron B."/>
            <person name="Scarpelli C."/>
            <person name="Gaillardin C."/>
            <person name="Weissenbach J."/>
            <person name="Wincker P."/>
            <person name="Souciet J.L."/>
        </authorList>
    </citation>
    <scope>NUCLEOTIDE SEQUENCE [LARGE SCALE GENOMIC DNA]</scope>
    <source>
        <strain evidence="4">ATCC 8585 / CBS 2359 / DSM 70799 / NBRC 1267 / NRRL Y-1140 / WM37</strain>
    </source>
</reference>
<dbReference type="OMA" id="WWSQTIP"/>
<evidence type="ECO:0000259" key="2">
    <source>
        <dbReference type="PROSITE" id="PS50250"/>
    </source>
</evidence>
<evidence type="ECO:0000313" key="4">
    <source>
        <dbReference type="Proteomes" id="UP000000598"/>
    </source>
</evidence>
<keyword evidence="4" id="KW-1185">Reference proteome</keyword>
<dbReference type="GO" id="GO:0005634">
    <property type="term" value="C:nucleus"/>
    <property type="evidence" value="ECO:0007669"/>
    <property type="project" value="TreeGrafter"/>
</dbReference>
<dbReference type="InterPro" id="IPR045107">
    <property type="entry name" value="SAC3/GANP/THP3"/>
</dbReference>
<evidence type="ECO:0000256" key="1">
    <source>
        <dbReference type="SAM" id="MobiDB-lite"/>
    </source>
</evidence>
<dbReference type="PROSITE" id="PS50250">
    <property type="entry name" value="PCI"/>
    <property type="match status" value="1"/>
</dbReference>
<dbReference type="PANTHER" id="PTHR12436">
    <property type="entry name" value="80 KDA MCM3-ASSOCIATED PROTEIN"/>
    <property type="match status" value="1"/>
</dbReference>
<dbReference type="Pfam" id="PF03399">
    <property type="entry name" value="SAC3_GANP"/>
    <property type="match status" value="1"/>
</dbReference>
<evidence type="ECO:0000313" key="3">
    <source>
        <dbReference type="EMBL" id="CAG99487.1"/>
    </source>
</evidence>
<name>Q6CNT9_KLULA</name>
<organism evidence="3 4">
    <name type="scientific">Kluyveromyces lactis (strain ATCC 8585 / CBS 2359 / DSM 70799 / NBRC 1267 / NRRL Y-1140 / WM37)</name>
    <name type="common">Yeast</name>
    <name type="synonym">Candida sphaerica</name>
    <dbReference type="NCBI Taxonomy" id="284590"/>
    <lineage>
        <taxon>Eukaryota</taxon>
        <taxon>Fungi</taxon>
        <taxon>Dikarya</taxon>
        <taxon>Ascomycota</taxon>
        <taxon>Saccharomycotina</taxon>
        <taxon>Saccharomycetes</taxon>
        <taxon>Saccharomycetales</taxon>
        <taxon>Saccharomycetaceae</taxon>
        <taxon>Kluyveromyces</taxon>
    </lineage>
</organism>
<dbReference type="KEGG" id="kla:KLLA0_E09989g"/>
<feature type="domain" description="PCI" evidence="2">
    <location>
        <begin position="435"/>
        <end position="615"/>
    </location>
</feature>
<dbReference type="InParanoid" id="Q6CNT9"/>
<gene>
    <name evidence="3" type="ORF">KLLA0_E09989g</name>
</gene>
<dbReference type="Proteomes" id="UP000000598">
    <property type="component" value="Chromosome E"/>
</dbReference>
<sequence length="622" mass="71148">MNTYNQVNPITLGKRPSSNKYNKSGSGGQSSLPPEQHNTGNVTSSFGNSIPEIRARLKSERKKAMINESLSKEAKTNKEEADYIPQFDHILEPISHLINEPLPPSFYRFVEKEYKAAKTLRLPNKRLKLVSREIRLLLKAAIAKGALHKNDWDQQHLTRVFSAKTNGNPINSQERLCCFLSPEEKRIIIDGIPYEQLGIERPNVSTSKDNTNNYQVIDPTSIVTVETQSKVPPPPPPIDSRPTPPWAQNVRTADPLLNQQMNPKESPVPSVSLESRISNLNAPSPSPVPKKIAAQDEKSRRLERLKRFASPEPLTSTSKRVKIDDDDSYSDLNAITNKAYKFDKNKPIVGQCQVLEKKYLRLTSEPDPAKVRPLSILIKALDWIVTKFHSGSCSYQYFCDQLKSIRQDLKVQMIENDFTVTVYKTHARAALENGDVGEYNQCQSSLKPLFEKDNIDKSDLPEFISYRILYHMMTSDHSSINQLHFQLLTTLSHMYDNEMIQRALKMSEAQIENNYHTFMRIYQQTKGPERHLVNQFIKKERLNALNCMCKAYARLPLQFLAPELHFNDATEAFEFLTELELIQFMVVPESDPNEIYLDCKSCRSTIIKHFGDARRIDIKGQI</sequence>
<dbReference type="InterPro" id="IPR005062">
    <property type="entry name" value="SAC3/GANP/THP3_conserved"/>
</dbReference>
<feature type="compositionally biased region" description="Pro residues" evidence="1">
    <location>
        <begin position="231"/>
        <end position="245"/>
    </location>
</feature>
<dbReference type="HOGENOM" id="CLU_015513_4_0_1"/>
<dbReference type="STRING" id="284590.Q6CNT9"/>
<dbReference type="InterPro" id="IPR000717">
    <property type="entry name" value="PCI_dom"/>
</dbReference>
<feature type="compositionally biased region" description="Polar residues" evidence="1">
    <location>
        <begin position="272"/>
        <end position="283"/>
    </location>
</feature>
<dbReference type="eggNOG" id="KOG1861">
    <property type="taxonomic scope" value="Eukaryota"/>
</dbReference>
<accession>Q6CNT9</accession>
<dbReference type="AlphaFoldDB" id="Q6CNT9"/>
<dbReference type="EMBL" id="CR382125">
    <property type="protein sequence ID" value="CAG99487.1"/>
    <property type="molecule type" value="Genomic_DNA"/>
</dbReference>
<proteinExistence type="predicted"/>
<feature type="region of interest" description="Disordered" evidence="1">
    <location>
        <begin position="1"/>
        <end position="50"/>
    </location>
</feature>
<dbReference type="Gene3D" id="1.25.40.990">
    <property type="match status" value="1"/>
</dbReference>
<feature type="compositionally biased region" description="Polar residues" evidence="1">
    <location>
        <begin position="32"/>
        <end position="48"/>
    </location>
</feature>
<protein>
    <submittedName>
        <fullName evidence="3">KLLA0E09989p</fullName>
    </submittedName>
</protein>
<dbReference type="PANTHER" id="PTHR12436:SF4">
    <property type="entry name" value="LEUKOCYTE RECEPTOR CLUSTER MEMBER 8"/>
    <property type="match status" value="1"/>
</dbReference>